<dbReference type="OrthoDB" id="5630341at2"/>
<dbReference type="Proteomes" id="UP000254968">
    <property type="component" value="Unassembled WGS sequence"/>
</dbReference>
<sequence>MKEPIDSSLSRGFLNTLMSAAFSEDITLKAYENTDHSFLLARTLRAGTLNGVETELAYFENAPGYIFINPTTLISKKIPSKTIAQLPGNDWSDHPTLLVSVQTQKKATIAPHGLFSVNSFSSTDALSLLTRLVRLEGQTSKKLSFAKKMADLATFLQVNWENTISSVEKEVSVKAGKTLVSPAIKDLRKKFYKPYNLYFHNKPDYSSLLFSFDEFIAQLDRSNQLENPTLNISLSPHPLARIMEQHLQQRGMPSKTVFNKMLLNELQTELQNDLSYPTKEKKKQAEINRINKLKGLFFCAEGSLSKSSRQVINYEEFGGKSIYERYCDYFDTGARHNELASRVYPWEITGMEWGSSDACRINAVANTIIITERKKSLLQELDEQGVKHPLFIDFMLNKLSIENPTLDYNELNNLYQQRQKENLDYLAEILTEIKLQCLNPVCIYEYSPTKKELTNITALVAKPQQALLPVKRNSIWKEVNRQAESNNVEKFRKIYQAGISAYSEWLKCTTVIPPLSGIKKLNVRIKNLKLTQWAKFWERDCLDKNFKELLQYLSDNVINQPYLDEKREITDTNGFIVYRPNHDVTHSSRKLSYKDYIIRALLGSTLECYQKSLKELTPEENACLNLLIFLYRSGRTNELGSAVDASNAERSANLFAMVTLQLGFNAELVASMKMCFSYLSIGTSIDSYFSEGYTGDANVKKYKAFLVYRIANISHDLDLVRCNSWRYFFETEDVYLKAKSLDPSIKNFQFDIIKQMKIFFPNDREAQAITNKLLILAKKSCEASGTPVFYEGFSSSEKVSDYNEPIKDPILINLFKDKFDPKLPLIDIKSYWTENVAQCLDALHEVAENLEGERNYSYASNFSM</sequence>
<evidence type="ECO:0000313" key="3">
    <source>
        <dbReference type="Proteomes" id="UP000254968"/>
    </source>
</evidence>
<keyword evidence="3" id="KW-1185">Reference proteome</keyword>
<proteinExistence type="predicted"/>
<dbReference type="InterPro" id="IPR021014">
    <property type="entry name" value="SidE_PDE"/>
</dbReference>
<reference evidence="2 3" key="1">
    <citation type="submission" date="2018-06" db="EMBL/GenBank/DDBJ databases">
        <authorList>
            <consortium name="Pathogen Informatics"/>
            <person name="Doyle S."/>
        </authorList>
    </citation>
    <scope>NUCLEOTIDE SEQUENCE [LARGE SCALE GENOMIC DNA]</scope>
    <source>
        <strain evidence="2 3">NCTC13315</strain>
    </source>
</reference>
<dbReference type="EMBL" id="UGNV01000001">
    <property type="protein sequence ID" value="STX29946.1"/>
    <property type="molecule type" value="Genomic_DNA"/>
</dbReference>
<feature type="domain" description="SidE PDE" evidence="1">
    <location>
        <begin position="555"/>
        <end position="788"/>
    </location>
</feature>
<dbReference type="RefSeq" id="WP_115303632.1">
    <property type="nucleotide sequence ID" value="NZ_CAAAHO010000005.1"/>
</dbReference>
<organism evidence="2 3">
    <name type="scientific">Legionella beliardensis</name>
    <dbReference type="NCBI Taxonomy" id="91822"/>
    <lineage>
        <taxon>Bacteria</taxon>
        <taxon>Pseudomonadati</taxon>
        <taxon>Pseudomonadota</taxon>
        <taxon>Gammaproteobacteria</taxon>
        <taxon>Legionellales</taxon>
        <taxon>Legionellaceae</taxon>
        <taxon>Legionella</taxon>
    </lineage>
</organism>
<dbReference type="Pfam" id="PF12252">
    <property type="entry name" value="SidE_PDE"/>
    <property type="match status" value="1"/>
</dbReference>
<gene>
    <name evidence="2" type="ORF">NCTC13315_02506</name>
</gene>
<protein>
    <recommendedName>
        <fullName evidence="1">SidE PDE domain-containing protein</fullName>
    </recommendedName>
</protein>
<name>A0A378I5F3_9GAMM</name>
<evidence type="ECO:0000313" key="2">
    <source>
        <dbReference type="EMBL" id="STX29946.1"/>
    </source>
</evidence>
<accession>A0A378I5F3</accession>
<dbReference type="AlphaFoldDB" id="A0A378I5F3"/>
<evidence type="ECO:0000259" key="1">
    <source>
        <dbReference type="Pfam" id="PF12252"/>
    </source>
</evidence>